<dbReference type="SUPFAM" id="SSF75420">
    <property type="entry name" value="YhbC-like, N-terminal domain"/>
    <property type="match status" value="1"/>
</dbReference>
<proteinExistence type="inferred from homology"/>
<comment type="subcellular location">
    <subcellularLocation>
        <location evidence="3">Cytoplasm</location>
    </subcellularLocation>
</comment>
<dbReference type="GO" id="GO:0005829">
    <property type="term" value="C:cytosol"/>
    <property type="evidence" value="ECO:0007669"/>
    <property type="project" value="TreeGrafter"/>
</dbReference>
<dbReference type="InterPro" id="IPR028998">
    <property type="entry name" value="RimP_C"/>
</dbReference>
<dbReference type="EMBL" id="BJYS01000008">
    <property type="protein sequence ID" value="GEO03799.1"/>
    <property type="molecule type" value="Genomic_DNA"/>
</dbReference>
<dbReference type="GO" id="GO:0006412">
    <property type="term" value="P:translation"/>
    <property type="evidence" value="ECO:0007669"/>
    <property type="project" value="TreeGrafter"/>
</dbReference>
<name>A0A512AVQ9_9BACT</name>
<evidence type="ECO:0000259" key="5">
    <source>
        <dbReference type="Pfam" id="PF17384"/>
    </source>
</evidence>
<keyword evidence="1 3" id="KW-0963">Cytoplasm</keyword>
<comment type="function">
    <text evidence="3">Required for maturation of 30S ribosomal subunits.</text>
</comment>
<evidence type="ECO:0000313" key="6">
    <source>
        <dbReference type="EMBL" id="GEO03799.1"/>
    </source>
</evidence>
<dbReference type="HAMAP" id="MF_01077">
    <property type="entry name" value="RimP"/>
    <property type="match status" value="1"/>
</dbReference>
<evidence type="ECO:0000313" key="7">
    <source>
        <dbReference type="Proteomes" id="UP000321532"/>
    </source>
</evidence>
<sequence>MIFTKENIEKFALESLPDKDLFILGINVSDSAVKQKVTIIADGDNGISIDQCATISRRVGRRIEEAYGEEIAYTLEVTSPGADQPLLYPRQYKRHVGRKLKLTLQDGSEKTGTLEAVSDTGINLLEEIKDKKKITTTPVQLNFTDIAKSNIVISFK</sequence>
<keyword evidence="7" id="KW-1185">Reference proteome</keyword>
<dbReference type="PANTHER" id="PTHR33867">
    <property type="entry name" value="RIBOSOME MATURATION FACTOR RIMP"/>
    <property type="match status" value="1"/>
</dbReference>
<feature type="domain" description="Ribosome maturation factor RimP C-terminal" evidence="5">
    <location>
        <begin position="89"/>
        <end position="155"/>
    </location>
</feature>
<comment type="similarity">
    <text evidence="3">Belongs to the RimP family.</text>
</comment>
<accession>A0A512AVQ9</accession>
<dbReference type="RefSeq" id="WP_146896538.1">
    <property type="nucleotide sequence ID" value="NZ_BJYS01000008.1"/>
</dbReference>
<dbReference type="GO" id="GO:0000028">
    <property type="term" value="P:ribosomal small subunit assembly"/>
    <property type="evidence" value="ECO:0007669"/>
    <property type="project" value="TreeGrafter"/>
</dbReference>
<dbReference type="Proteomes" id="UP000321532">
    <property type="component" value="Unassembled WGS sequence"/>
</dbReference>
<dbReference type="Pfam" id="PF17384">
    <property type="entry name" value="DUF150_C"/>
    <property type="match status" value="1"/>
</dbReference>
<keyword evidence="2 3" id="KW-0690">Ribosome biogenesis</keyword>
<evidence type="ECO:0000256" key="1">
    <source>
        <dbReference type="ARBA" id="ARBA00022490"/>
    </source>
</evidence>
<evidence type="ECO:0000256" key="2">
    <source>
        <dbReference type="ARBA" id="ARBA00022517"/>
    </source>
</evidence>
<dbReference type="Pfam" id="PF02576">
    <property type="entry name" value="RimP_N"/>
    <property type="match status" value="1"/>
</dbReference>
<dbReference type="PANTHER" id="PTHR33867:SF1">
    <property type="entry name" value="RIBOSOME MATURATION FACTOR RIMP"/>
    <property type="match status" value="1"/>
</dbReference>
<reference evidence="6 7" key="1">
    <citation type="submission" date="2019-07" db="EMBL/GenBank/DDBJ databases">
        <title>Whole genome shotgun sequence of Adhaeribacter aerolatus NBRC 106133.</title>
        <authorList>
            <person name="Hosoyama A."/>
            <person name="Uohara A."/>
            <person name="Ohji S."/>
            <person name="Ichikawa N."/>
        </authorList>
    </citation>
    <scope>NUCLEOTIDE SEQUENCE [LARGE SCALE GENOMIC DNA]</scope>
    <source>
        <strain evidence="6 7">NBRC 106133</strain>
    </source>
</reference>
<comment type="caution">
    <text evidence="6">The sequence shown here is derived from an EMBL/GenBank/DDBJ whole genome shotgun (WGS) entry which is preliminary data.</text>
</comment>
<gene>
    <name evidence="3 6" type="primary">rimP</name>
    <name evidence="6" type="ORF">AAE02nite_14630</name>
</gene>
<protein>
    <recommendedName>
        <fullName evidence="3">Ribosome maturation factor RimP</fullName>
    </recommendedName>
</protein>
<feature type="domain" description="Ribosome maturation factor RimP N-terminal" evidence="4">
    <location>
        <begin position="19"/>
        <end position="83"/>
    </location>
</feature>
<evidence type="ECO:0000256" key="3">
    <source>
        <dbReference type="HAMAP-Rule" id="MF_01077"/>
    </source>
</evidence>
<dbReference type="InterPro" id="IPR028989">
    <property type="entry name" value="RimP_N"/>
</dbReference>
<evidence type="ECO:0000259" key="4">
    <source>
        <dbReference type="Pfam" id="PF02576"/>
    </source>
</evidence>
<dbReference type="Gene3D" id="3.30.300.70">
    <property type="entry name" value="RimP-like superfamily, N-terminal"/>
    <property type="match status" value="1"/>
</dbReference>
<dbReference type="AlphaFoldDB" id="A0A512AVQ9"/>
<dbReference type="InterPro" id="IPR035956">
    <property type="entry name" value="RimP_N_sf"/>
</dbReference>
<dbReference type="OrthoDB" id="9789702at2"/>
<organism evidence="6 7">
    <name type="scientific">Adhaeribacter aerolatus</name>
    <dbReference type="NCBI Taxonomy" id="670289"/>
    <lineage>
        <taxon>Bacteria</taxon>
        <taxon>Pseudomonadati</taxon>
        <taxon>Bacteroidota</taxon>
        <taxon>Cytophagia</taxon>
        <taxon>Cytophagales</taxon>
        <taxon>Hymenobacteraceae</taxon>
        <taxon>Adhaeribacter</taxon>
    </lineage>
</organism>
<dbReference type="InterPro" id="IPR003728">
    <property type="entry name" value="Ribosome_maturation_RimP"/>
</dbReference>
<dbReference type="CDD" id="cd01734">
    <property type="entry name" value="YlxS_C"/>
    <property type="match status" value="1"/>
</dbReference>